<dbReference type="EMBL" id="QRCT01000024">
    <property type="protein sequence ID" value="RDU23524.1"/>
    <property type="molecule type" value="Genomic_DNA"/>
</dbReference>
<evidence type="ECO:0000256" key="4">
    <source>
        <dbReference type="ARBA" id="ARBA00022989"/>
    </source>
</evidence>
<keyword evidence="4 6" id="KW-1133">Transmembrane helix</keyword>
<feature type="transmembrane region" description="Helical" evidence="6">
    <location>
        <begin position="174"/>
        <end position="197"/>
    </location>
</feature>
<dbReference type="PANTHER" id="PTHR30250">
    <property type="entry name" value="PST FAMILY PREDICTED COLANIC ACID TRANSPORTER"/>
    <property type="match status" value="1"/>
</dbReference>
<feature type="transmembrane region" description="Helical" evidence="6">
    <location>
        <begin position="209"/>
        <end position="234"/>
    </location>
</feature>
<organism evidence="7 8">
    <name type="scientific">Anaerosacchariphilus polymeriproducens</name>
    <dbReference type="NCBI Taxonomy" id="1812858"/>
    <lineage>
        <taxon>Bacteria</taxon>
        <taxon>Bacillati</taxon>
        <taxon>Bacillota</taxon>
        <taxon>Clostridia</taxon>
        <taxon>Lachnospirales</taxon>
        <taxon>Lachnospiraceae</taxon>
        <taxon>Anaerosacchariphilus</taxon>
    </lineage>
</organism>
<feature type="transmembrane region" description="Helical" evidence="6">
    <location>
        <begin position="151"/>
        <end position="168"/>
    </location>
</feature>
<keyword evidence="2" id="KW-1003">Cell membrane</keyword>
<evidence type="ECO:0000256" key="2">
    <source>
        <dbReference type="ARBA" id="ARBA00022475"/>
    </source>
</evidence>
<keyword evidence="3 6" id="KW-0812">Transmembrane</keyword>
<dbReference type="InterPro" id="IPR050833">
    <property type="entry name" value="Poly_Biosynth_Transport"/>
</dbReference>
<evidence type="ECO:0000313" key="8">
    <source>
        <dbReference type="Proteomes" id="UP000255036"/>
    </source>
</evidence>
<protein>
    <submittedName>
        <fullName evidence="7">Uncharacterized protein</fullName>
    </submittedName>
</protein>
<evidence type="ECO:0000256" key="5">
    <source>
        <dbReference type="ARBA" id="ARBA00023136"/>
    </source>
</evidence>
<comment type="caution">
    <text evidence="7">The sequence shown here is derived from an EMBL/GenBank/DDBJ whole genome shotgun (WGS) entry which is preliminary data.</text>
</comment>
<evidence type="ECO:0000313" key="7">
    <source>
        <dbReference type="EMBL" id="RDU23524.1"/>
    </source>
</evidence>
<dbReference type="Proteomes" id="UP000255036">
    <property type="component" value="Unassembled WGS sequence"/>
</dbReference>
<evidence type="ECO:0000256" key="1">
    <source>
        <dbReference type="ARBA" id="ARBA00004651"/>
    </source>
</evidence>
<dbReference type="PANTHER" id="PTHR30250:SF21">
    <property type="entry name" value="LIPID II FLIPPASE MURJ"/>
    <property type="match status" value="1"/>
</dbReference>
<dbReference type="AlphaFoldDB" id="A0A371AVB7"/>
<keyword evidence="5 6" id="KW-0472">Membrane</keyword>
<reference evidence="7 8" key="1">
    <citation type="submission" date="2018-07" db="EMBL/GenBank/DDBJ databases">
        <title>Anaerosacharophilus polymeroproducens gen. nov. sp. nov., an anaerobic bacterium isolated from salt field.</title>
        <authorList>
            <person name="Kim W."/>
            <person name="Yang S.-H."/>
            <person name="Oh J."/>
            <person name="Lee J.-H."/>
            <person name="Kwon K.K."/>
        </authorList>
    </citation>
    <scope>NUCLEOTIDE SEQUENCE [LARGE SCALE GENOMIC DNA]</scope>
    <source>
        <strain evidence="7 8">MCWD5</strain>
    </source>
</reference>
<sequence length="287" mass="31698">MEKNKVGFGGNYNMARKRNSFVKQAMFLTGCGIIVRIIGVLYGIPLTNIIGDLGNFYYSSAYNIYSILLLVCSYSIPMAVSKIMAEKTALGQFRTAHRVFKCSLLYVVVVGGIAAIYLLEFGGIFIFFSGIATVLNGVLQGIGKVNIPMKNAAIALGLHIAILVPVLICTDLHIYAILIATSLYAIIICVLNYRFICKFLNYRQEWKKTFVIPIFASAIMGVCARIVYHVIYALGDNAIDNSRIKGALTVGLAVCVAVVVYFPIVLKFGYSDSERKRIPIVSKFFRH</sequence>
<proteinExistence type="predicted"/>
<keyword evidence="8" id="KW-1185">Reference proteome</keyword>
<feature type="transmembrane region" description="Helical" evidence="6">
    <location>
        <begin position="56"/>
        <end position="77"/>
    </location>
</feature>
<comment type="subcellular location">
    <subcellularLocation>
        <location evidence="1">Cell membrane</location>
        <topology evidence="1">Multi-pass membrane protein</topology>
    </subcellularLocation>
</comment>
<feature type="transmembrane region" description="Helical" evidence="6">
    <location>
        <begin position="246"/>
        <end position="266"/>
    </location>
</feature>
<evidence type="ECO:0000256" key="3">
    <source>
        <dbReference type="ARBA" id="ARBA00022692"/>
    </source>
</evidence>
<accession>A0A371AVB7</accession>
<dbReference type="GO" id="GO:0005886">
    <property type="term" value="C:plasma membrane"/>
    <property type="evidence" value="ECO:0007669"/>
    <property type="project" value="UniProtKB-SubCell"/>
</dbReference>
<feature type="transmembrane region" description="Helical" evidence="6">
    <location>
        <begin position="123"/>
        <end position="139"/>
    </location>
</feature>
<evidence type="ECO:0000256" key="6">
    <source>
        <dbReference type="SAM" id="Phobius"/>
    </source>
</evidence>
<feature type="transmembrane region" description="Helical" evidence="6">
    <location>
        <begin position="21"/>
        <end position="44"/>
    </location>
</feature>
<feature type="transmembrane region" description="Helical" evidence="6">
    <location>
        <begin position="98"/>
        <end position="117"/>
    </location>
</feature>
<name>A0A371AVB7_9FIRM</name>
<gene>
    <name evidence="7" type="ORF">DWV06_09215</name>
</gene>